<dbReference type="InterPro" id="IPR050145">
    <property type="entry name" value="Centrin_CML-like"/>
</dbReference>
<protein>
    <recommendedName>
        <fullName evidence="3">EF-hand domain-containing protein</fullName>
    </recommendedName>
</protein>
<dbReference type="Gene3D" id="1.10.238.10">
    <property type="entry name" value="EF-hand"/>
    <property type="match status" value="2"/>
</dbReference>
<evidence type="ECO:0000259" key="3">
    <source>
        <dbReference type="PROSITE" id="PS50222"/>
    </source>
</evidence>
<comment type="caution">
    <text evidence="4">The sequence shown here is derived from an EMBL/GenBank/DDBJ whole genome shotgun (WGS) entry which is preliminary data.</text>
</comment>
<dbReference type="GO" id="GO:0005509">
    <property type="term" value="F:calcium ion binding"/>
    <property type="evidence" value="ECO:0007669"/>
    <property type="project" value="InterPro"/>
</dbReference>
<evidence type="ECO:0000313" key="5">
    <source>
        <dbReference type="Proteomes" id="UP000198406"/>
    </source>
</evidence>
<sequence length="143" mass="16402">MDPRDEHDIRDSFEILDSDHDGCLSTAEFYSLYLGLGFQPERIQLNDFEQMLELDLGSLLSVDDVLKILSKFKRNRLTVLKEAFRLLDTSGKGYISSEDFMRHSGEILGEDMTEAQARLIASYFSPDAKINFESFCRIMSSDQ</sequence>
<feature type="domain" description="EF-hand" evidence="3">
    <location>
        <begin position="4"/>
        <end position="39"/>
    </location>
</feature>
<dbReference type="SUPFAM" id="SSF47473">
    <property type="entry name" value="EF-hand"/>
    <property type="match status" value="1"/>
</dbReference>
<reference evidence="4 5" key="1">
    <citation type="journal article" date="2015" name="Plant Cell">
        <title>Oil accumulation by the oleaginous diatom Fistulifera solaris as revealed by the genome and transcriptome.</title>
        <authorList>
            <person name="Tanaka T."/>
            <person name="Maeda Y."/>
            <person name="Veluchamy A."/>
            <person name="Tanaka M."/>
            <person name="Abida H."/>
            <person name="Marechal E."/>
            <person name="Bowler C."/>
            <person name="Muto M."/>
            <person name="Sunaga Y."/>
            <person name="Tanaka M."/>
            <person name="Yoshino T."/>
            <person name="Taniguchi T."/>
            <person name="Fukuda Y."/>
            <person name="Nemoto M."/>
            <person name="Matsumoto M."/>
            <person name="Wong P.S."/>
            <person name="Aburatani S."/>
            <person name="Fujibuchi W."/>
        </authorList>
    </citation>
    <scope>NUCLEOTIDE SEQUENCE [LARGE SCALE GENOMIC DNA]</scope>
    <source>
        <strain evidence="4 5">JPCC DA0580</strain>
    </source>
</reference>
<dbReference type="PANTHER" id="PTHR23050">
    <property type="entry name" value="CALCIUM BINDING PROTEIN"/>
    <property type="match status" value="1"/>
</dbReference>
<organism evidence="4 5">
    <name type="scientific">Fistulifera solaris</name>
    <name type="common">Oleaginous diatom</name>
    <dbReference type="NCBI Taxonomy" id="1519565"/>
    <lineage>
        <taxon>Eukaryota</taxon>
        <taxon>Sar</taxon>
        <taxon>Stramenopiles</taxon>
        <taxon>Ochrophyta</taxon>
        <taxon>Bacillariophyta</taxon>
        <taxon>Bacillariophyceae</taxon>
        <taxon>Bacillariophycidae</taxon>
        <taxon>Naviculales</taxon>
        <taxon>Naviculaceae</taxon>
        <taxon>Fistulifera</taxon>
    </lineage>
</organism>
<dbReference type="EMBL" id="BDSP01000061">
    <property type="protein sequence ID" value="GAX13099.1"/>
    <property type="molecule type" value="Genomic_DNA"/>
</dbReference>
<dbReference type="Proteomes" id="UP000198406">
    <property type="component" value="Unassembled WGS sequence"/>
</dbReference>
<dbReference type="Pfam" id="PF13202">
    <property type="entry name" value="EF-hand_5"/>
    <property type="match status" value="1"/>
</dbReference>
<dbReference type="PROSITE" id="PS50222">
    <property type="entry name" value="EF_HAND_2"/>
    <property type="match status" value="2"/>
</dbReference>
<dbReference type="InterPro" id="IPR002048">
    <property type="entry name" value="EF_hand_dom"/>
</dbReference>
<accession>A0A1Z5JGI5</accession>
<dbReference type="InParanoid" id="A0A1Z5JGI5"/>
<proteinExistence type="predicted"/>
<dbReference type="InterPro" id="IPR018247">
    <property type="entry name" value="EF_Hand_1_Ca_BS"/>
</dbReference>
<keyword evidence="1" id="KW-0677">Repeat</keyword>
<dbReference type="Pfam" id="PF13499">
    <property type="entry name" value="EF-hand_7"/>
    <property type="match status" value="1"/>
</dbReference>
<dbReference type="OrthoDB" id="26525at2759"/>
<evidence type="ECO:0000313" key="4">
    <source>
        <dbReference type="EMBL" id="GAX13099.1"/>
    </source>
</evidence>
<gene>
    <name evidence="4" type="ORF">FisN_17Hu028</name>
</gene>
<keyword evidence="5" id="KW-1185">Reference proteome</keyword>
<dbReference type="PROSITE" id="PS00018">
    <property type="entry name" value="EF_HAND_1"/>
    <property type="match status" value="1"/>
</dbReference>
<name>A0A1Z5JGI5_FISSO</name>
<evidence type="ECO:0000256" key="1">
    <source>
        <dbReference type="ARBA" id="ARBA00022737"/>
    </source>
</evidence>
<keyword evidence="2" id="KW-0106">Calcium</keyword>
<dbReference type="SMART" id="SM00054">
    <property type="entry name" value="EFh"/>
    <property type="match status" value="2"/>
</dbReference>
<feature type="domain" description="EF-hand" evidence="3">
    <location>
        <begin position="75"/>
        <end position="110"/>
    </location>
</feature>
<evidence type="ECO:0000256" key="2">
    <source>
        <dbReference type="ARBA" id="ARBA00022837"/>
    </source>
</evidence>
<dbReference type="InterPro" id="IPR011992">
    <property type="entry name" value="EF-hand-dom_pair"/>
</dbReference>
<dbReference type="AlphaFoldDB" id="A0A1Z5JGI5"/>
<dbReference type="FunFam" id="1.10.238.10:FF:000003">
    <property type="entry name" value="Calmodulin A"/>
    <property type="match status" value="1"/>
</dbReference>